<feature type="binding site" evidence="5">
    <location>
        <position position="313"/>
    </location>
    <ligand>
        <name>Zn(2+)</name>
        <dbReference type="ChEBI" id="CHEBI:29105"/>
    </ligand>
</feature>
<protein>
    <recommendedName>
        <fullName evidence="5">Queuine tRNA-ribosyltransferase</fullName>
        <ecNumber evidence="5">2.4.2.29</ecNumber>
    </recommendedName>
    <alternativeName>
        <fullName evidence="5">Guanine insertion enzyme</fullName>
    </alternativeName>
    <alternativeName>
        <fullName evidence="5">tRNA-guanine transglycosylase</fullName>
    </alternativeName>
</protein>
<evidence type="ECO:0000256" key="5">
    <source>
        <dbReference type="HAMAP-Rule" id="MF_00168"/>
    </source>
</evidence>
<dbReference type="EMBL" id="MNYI01000037">
    <property type="protein sequence ID" value="OIP42791.1"/>
    <property type="molecule type" value="Genomic_DNA"/>
</dbReference>
<dbReference type="InterPro" id="IPR002616">
    <property type="entry name" value="tRNA_ribo_trans-like"/>
</dbReference>
<name>A0A1J5EFN4_9BACT</name>
<feature type="binding site" evidence="5">
    <location>
        <begin position="94"/>
        <end position="98"/>
    </location>
    <ligand>
        <name>substrate</name>
    </ligand>
</feature>
<comment type="function">
    <text evidence="5">Catalyzes the base-exchange of a guanine (G) residue with the queuine precursor 7-aminomethyl-7-deazaguanine (PreQ1) at position 34 (anticodon wobble position) in tRNAs with GU(N) anticodons (tRNA-Asp, -Asn, -His and -Tyr). Catalysis occurs through a double-displacement mechanism. The nucleophile active site attacks the C1' of nucleotide 34 to detach the guanine base from the RNA, forming a covalent enzyme-RNA intermediate. The proton acceptor active site deprotonates the incoming PreQ1, allowing a nucleophilic attack on the C1' of the ribose to form the product. After dissociation, two additional enzymatic reactions on the tRNA convert PreQ1 to queuine (Q), resulting in the hypermodified nucleoside queuosine (7-(((4,5-cis-dihydroxy-2-cyclopenten-1-yl)amino)methyl)-7-deazaguanosine).</text>
</comment>
<dbReference type="GO" id="GO:0046872">
    <property type="term" value="F:metal ion binding"/>
    <property type="evidence" value="ECO:0007669"/>
    <property type="project" value="UniProtKB-KW"/>
</dbReference>
<dbReference type="GO" id="GO:0008616">
    <property type="term" value="P:tRNA queuosine(34) biosynthetic process"/>
    <property type="evidence" value="ECO:0007669"/>
    <property type="project" value="UniProtKB-UniRule"/>
</dbReference>
<keyword evidence="2 5" id="KW-0808">Transferase</keyword>
<sequence>MTAINFNIIKTSTQCRARVGKVITNHGVINTPAFMPVGTQATAKTMTPEELYEIGVEIILSNAYHLFLRPGSEIIKISGGFHRFMHWDKPILTDSGGYQIFSLNRLRKITEKGARFQSHIDGSYHLFTPESVIEFQMMLGSDIVMPLDECAPYPCGYEEARIAKDRTNRWAKRNKQTFLSINNNGSSLFGIVQGNMYPKLRHESIDELTDIGFDGYAIGGLSVGEPKELMYEMLKETVPHLPENSPHYLMGVGAPEDILEAVETGVDMFDCVMPTRHARTGEVFTSNGPLVIRNAPCATDTTPIDAECSCYVCRNYSRAYIRHLIHVNEILGVRLTTWHNLAFMMNLMRQIRESIQQERFMKFKKEFLAR</sequence>
<evidence type="ECO:0000256" key="3">
    <source>
        <dbReference type="ARBA" id="ARBA00022694"/>
    </source>
</evidence>
<gene>
    <name evidence="5" type="primary">tgt</name>
    <name evidence="7" type="ORF">AUJ95_01300</name>
</gene>
<feature type="active site" description="Proton acceptor" evidence="5">
    <location>
        <position position="94"/>
    </location>
</feature>
<feature type="binding site" evidence="5">
    <location>
        <position position="193"/>
    </location>
    <ligand>
        <name>substrate</name>
    </ligand>
</feature>
<evidence type="ECO:0000256" key="1">
    <source>
        <dbReference type="ARBA" id="ARBA00022676"/>
    </source>
</evidence>
<comment type="caution">
    <text evidence="7">The sequence shown here is derived from an EMBL/GenBank/DDBJ whole genome shotgun (WGS) entry which is preliminary data.</text>
</comment>
<evidence type="ECO:0000256" key="2">
    <source>
        <dbReference type="ARBA" id="ARBA00022679"/>
    </source>
</evidence>
<dbReference type="InterPro" id="IPR036511">
    <property type="entry name" value="TGT-like_sf"/>
</dbReference>
<dbReference type="Proteomes" id="UP000183085">
    <property type="component" value="Unassembled WGS sequence"/>
</dbReference>
<comment type="pathway">
    <text evidence="5">tRNA modification; tRNA-queuosine biosynthesis.</text>
</comment>
<comment type="cofactor">
    <cofactor evidence="5">
        <name>Zn(2+)</name>
        <dbReference type="ChEBI" id="CHEBI:29105"/>
    </cofactor>
    <text evidence="5">Binds 1 zinc ion per subunit.</text>
</comment>
<dbReference type="STRING" id="1817895.AUJ95_01300"/>
<dbReference type="AlphaFoldDB" id="A0A1J5EFN4"/>
<feature type="binding site" evidence="5">
    <location>
        <position position="339"/>
    </location>
    <ligand>
        <name>Zn(2+)</name>
        <dbReference type="ChEBI" id="CHEBI:29105"/>
    </ligand>
</feature>
<comment type="catalytic activity">
    <reaction evidence="4 5">
        <text>7-aminomethyl-7-carbaguanine + guanosine(34) in tRNA = 7-aminomethyl-7-carbaguanosine(34) in tRNA + guanine</text>
        <dbReference type="Rhea" id="RHEA:24104"/>
        <dbReference type="Rhea" id="RHEA-COMP:10341"/>
        <dbReference type="Rhea" id="RHEA-COMP:10342"/>
        <dbReference type="ChEBI" id="CHEBI:16235"/>
        <dbReference type="ChEBI" id="CHEBI:58703"/>
        <dbReference type="ChEBI" id="CHEBI:74269"/>
        <dbReference type="ChEBI" id="CHEBI:82833"/>
        <dbReference type="EC" id="2.4.2.29"/>
    </reaction>
</comment>
<keyword evidence="5" id="KW-0862">Zinc</keyword>
<proteinExistence type="inferred from homology"/>
<dbReference type="GO" id="GO:0008479">
    <property type="term" value="F:tRNA-guanosine(34) queuine transglycosylase activity"/>
    <property type="evidence" value="ECO:0007669"/>
    <property type="project" value="UniProtKB-UniRule"/>
</dbReference>
<feature type="binding site" evidence="5">
    <location>
        <position position="220"/>
    </location>
    <ligand>
        <name>substrate</name>
    </ligand>
</feature>
<keyword evidence="1 5" id="KW-0328">Glycosyltransferase</keyword>
<evidence type="ECO:0000313" key="8">
    <source>
        <dbReference type="Proteomes" id="UP000183085"/>
    </source>
</evidence>
<dbReference type="InterPro" id="IPR050076">
    <property type="entry name" value="ArchSynthase1/Queuine_TRR"/>
</dbReference>
<dbReference type="InterPro" id="IPR004803">
    <property type="entry name" value="TGT"/>
</dbReference>
<dbReference type="PANTHER" id="PTHR46499">
    <property type="entry name" value="QUEUINE TRNA-RIBOSYLTRANSFERASE"/>
    <property type="match status" value="1"/>
</dbReference>
<organism evidence="7 8">
    <name type="scientific">Candidatus Desantisbacteria bacterium CG2_30_40_21</name>
    <dbReference type="NCBI Taxonomy" id="1817895"/>
    <lineage>
        <taxon>Bacteria</taxon>
        <taxon>Candidatus Desantisiibacteriota</taxon>
    </lineage>
</organism>
<dbReference type="EC" id="2.4.2.29" evidence="5"/>
<feature type="region of interest" description="RNA binding" evidence="5">
    <location>
        <begin position="251"/>
        <end position="257"/>
    </location>
</feature>
<feature type="domain" description="tRNA-guanine(15) transglycosylase-like" evidence="6">
    <location>
        <begin position="16"/>
        <end position="369"/>
    </location>
</feature>
<reference evidence="7 8" key="1">
    <citation type="journal article" date="2016" name="Environ. Microbiol.">
        <title>Genomic resolution of a cold subsurface aquifer community provides metabolic insights for novel microbes adapted to high CO concentrations.</title>
        <authorList>
            <person name="Probst A.J."/>
            <person name="Castelle C.J."/>
            <person name="Singh A."/>
            <person name="Brown C.T."/>
            <person name="Anantharaman K."/>
            <person name="Sharon I."/>
            <person name="Hug L.A."/>
            <person name="Burstein D."/>
            <person name="Emerson J.B."/>
            <person name="Thomas B.C."/>
            <person name="Banfield J.F."/>
        </authorList>
    </citation>
    <scope>NUCLEOTIDE SEQUENCE [LARGE SCALE GENOMIC DNA]</scope>
    <source>
        <strain evidence="7">CG2_30_40_21</strain>
    </source>
</reference>
<dbReference type="HAMAP" id="MF_00168">
    <property type="entry name" value="Q_tRNA_Tgt"/>
    <property type="match status" value="1"/>
</dbReference>
<evidence type="ECO:0000256" key="4">
    <source>
        <dbReference type="ARBA" id="ARBA00050112"/>
    </source>
</evidence>
<comment type="similarity">
    <text evidence="5">Belongs to the queuine tRNA-ribosyltransferase family.</text>
</comment>
<dbReference type="PANTHER" id="PTHR46499:SF1">
    <property type="entry name" value="QUEUINE TRNA-RIBOSYLTRANSFERASE"/>
    <property type="match status" value="1"/>
</dbReference>
<dbReference type="NCBIfam" id="TIGR00430">
    <property type="entry name" value="Q_tRNA_tgt"/>
    <property type="match status" value="1"/>
</dbReference>
<evidence type="ECO:0000313" key="7">
    <source>
        <dbReference type="EMBL" id="OIP42791.1"/>
    </source>
</evidence>
<keyword evidence="3 5" id="KW-0819">tRNA processing</keyword>
<dbReference type="FunFam" id="3.20.20.105:FF:000001">
    <property type="entry name" value="Queuine tRNA-ribosyltransferase"/>
    <property type="match status" value="1"/>
</dbReference>
<accession>A0A1J5EFN4</accession>
<feature type="binding site" evidence="5">
    <location>
        <position position="308"/>
    </location>
    <ligand>
        <name>Zn(2+)</name>
        <dbReference type="ChEBI" id="CHEBI:29105"/>
    </ligand>
</feature>
<comment type="subunit">
    <text evidence="5">Homodimer. Within each dimer, one monomer is responsible for RNA recognition and catalysis, while the other monomer binds to the replacement base PreQ1.</text>
</comment>
<dbReference type="GO" id="GO:0005829">
    <property type="term" value="C:cytosol"/>
    <property type="evidence" value="ECO:0007669"/>
    <property type="project" value="TreeGrafter"/>
</dbReference>
<feature type="binding site" evidence="5">
    <location>
        <position position="148"/>
    </location>
    <ligand>
        <name>substrate</name>
    </ligand>
</feature>
<dbReference type="NCBIfam" id="TIGR00449">
    <property type="entry name" value="tgt_general"/>
    <property type="match status" value="1"/>
</dbReference>
<feature type="active site" description="Nucleophile" evidence="5">
    <location>
        <position position="270"/>
    </location>
</feature>
<feature type="region of interest" description="RNA binding; important for wobble base 34 recognition" evidence="5">
    <location>
        <begin position="275"/>
        <end position="279"/>
    </location>
</feature>
<keyword evidence="5" id="KW-0479">Metal-binding</keyword>
<evidence type="ECO:0000259" key="6">
    <source>
        <dbReference type="Pfam" id="PF01702"/>
    </source>
</evidence>
<keyword evidence="5" id="KW-0671">Queuosine biosynthesis</keyword>
<dbReference type="Gene3D" id="3.20.20.105">
    <property type="entry name" value="Queuine tRNA-ribosyltransferase-like"/>
    <property type="match status" value="1"/>
</dbReference>
<dbReference type="SUPFAM" id="SSF51713">
    <property type="entry name" value="tRNA-guanine transglycosylase"/>
    <property type="match status" value="1"/>
</dbReference>
<dbReference type="Pfam" id="PF01702">
    <property type="entry name" value="TGT"/>
    <property type="match status" value="1"/>
</dbReference>
<feature type="binding site" evidence="5">
    <location>
        <position position="310"/>
    </location>
    <ligand>
        <name>Zn(2+)</name>
        <dbReference type="ChEBI" id="CHEBI:29105"/>
    </ligand>
</feature>
<dbReference type="UniPathway" id="UPA00392"/>